<dbReference type="AlphaFoldDB" id="W5JG45"/>
<dbReference type="EnsemblMetazoa" id="ADAC006482-RA">
    <property type="protein sequence ID" value="ADAC006482-PA"/>
    <property type="gene ID" value="ADAC006482"/>
</dbReference>
<dbReference type="VEuPathDB" id="VectorBase:ADAC006482"/>
<dbReference type="Proteomes" id="UP000000673">
    <property type="component" value="Unassembled WGS sequence"/>
</dbReference>
<dbReference type="eggNOG" id="ENOG502QW2V">
    <property type="taxonomic scope" value="Eukaryota"/>
</dbReference>
<feature type="compositionally biased region" description="Basic residues" evidence="1">
    <location>
        <begin position="242"/>
        <end position="266"/>
    </location>
</feature>
<reference evidence="2" key="2">
    <citation type="submission" date="2010-05" db="EMBL/GenBank/DDBJ databases">
        <authorList>
            <person name="Almeida L.G."/>
            <person name="Nicolas M.F."/>
            <person name="Souza R.C."/>
            <person name="Vasconcelos A.T.R."/>
        </authorList>
    </citation>
    <scope>NUCLEOTIDE SEQUENCE</scope>
</reference>
<dbReference type="HOGENOM" id="CLU_1125305_0_0_1"/>
<proteinExistence type="predicted"/>
<evidence type="ECO:0000313" key="4">
    <source>
        <dbReference type="Proteomes" id="UP000000673"/>
    </source>
</evidence>
<feature type="compositionally biased region" description="Basic and acidic residues" evidence="1">
    <location>
        <begin position="231"/>
        <end position="241"/>
    </location>
</feature>
<accession>W5JG45</accession>
<dbReference type="VEuPathDB" id="VectorBase:ADAR2_001926"/>
<reference evidence="2 4" key="1">
    <citation type="journal article" date="2010" name="BMC Genomics">
        <title>Combination of measures distinguishes pre-miRNAs from other stem-loops in the genome of the newly sequenced Anopheles darlingi.</title>
        <authorList>
            <person name="Mendes N.D."/>
            <person name="Freitas A.T."/>
            <person name="Vasconcelos A.T."/>
            <person name="Sagot M.F."/>
        </authorList>
    </citation>
    <scope>NUCLEOTIDE SEQUENCE</scope>
</reference>
<feature type="compositionally biased region" description="Basic residues" evidence="1">
    <location>
        <begin position="273"/>
        <end position="283"/>
    </location>
</feature>
<name>W5JG45_ANODA</name>
<gene>
    <name evidence="2" type="ORF">AND_006482</name>
</gene>
<organism evidence="2">
    <name type="scientific">Anopheles darlingi</name>
    <name type="common">Mosquito</name>
    <dbReference type="NCBI Taxonomy" id="43151"/>
    <lineage>
        <taxon>Eukaryota</taxon>
        <taxon>Metazoa</taxon>
        <taxon>Ecdysozoa</taxon>
        <taxon>Arthropoda</taxon>
        <taxon>Hexapoda</taxon>
        <taxon>Insecta</taxon>
        <taxon>Pterygota</taxon>
        <taxon>Neoptera</taxon>
        <taxon>Endopterygota</taxon>
        <taxon>Diptera</taxon>
        <taxon>Nematocera</taxon>
        <taxon>Culicoidea</taxon>
        <taxon>Culicidae</taxon>
        <taxon>Anophelinae</taxon>
        <taxon>Anopheles</taxon>
    </lineage>
</organism>
<feature type="region of interest" description="Disordered" evidence="1">
    <location>
        <begin position="41"/>
        <end position="66"/>
    </location>
</feature>
<evidence type="ECO:0000313" key="2">
    <source>
        <dbReference type="EMBL" id="ETN61850.1"/>
    </source>
</evidence>
<dbReference type="EMBL" id="ADMH02001605">
    <property type="protein sequence ID" value="ETN61850.1"/>
    <property type="molecule type" value="Genomic_DNA"/>
</dbReference>
<sequence length="283" mass="32662">MDRQLVIQSLKTFIDEAESRINSILESCGWTKEHILQTTSTSQRVANSEVKNHKESTDEEFLPSTYPADSPFSIRMDTIKQAEAILEDFYQNPALELGVPLEDICSRNPPSNNAELQRNFTREERLSLYRHAVENTRKVPEVQDIVISYNNGDSSSAGRSTATLTELAAIERDARRRNPKHRVAKNPLTYTEKIRQLIHLQSETLAKHFQQTKPEPAAEHSTKRRKHTHKDRSGSRSAEKAKSKKKAKKRDRSQSRSKQKKRKRSRSSSLERKAKKHKKKHDR</sequence>
<evidence type="ECO:0000256" key="1">
    <source>
        <dbReference type="SAM" id="MobiDB-lite"/>
    </source>
</evidence>
<protein>
    <submittedName>
        <fullName evidence="2 3">Uncharacterized protein</fullName>
    </submittedName>
</protein>
<dbReference type="OMA" id="HPQFQDN"/>
<feature type="region of interest" description="Disordered" evidence="1">
    <location>
        <begin position="208"/>
        <end position="283"/>
    </location>
</feature>
<dbReference type="STRING" id="43151.W5JG45"/>
<reference evidence="2" key="3">
    <citation type="journal article" date="2013" name="Nucleic Acids Res.">
        <title>The genome of Anopheles darlingi, the main neotropical malaria vector.</title>
        <authorList>
            <person name="Marinotti O."/>
            <person name="Cerqueira G.C."/>
            <person name="de Almeida L.G."/>
            <person name="Ferro M.I."/>
            <person name="Loreto E.L."/>
            <person name="Zaha A."/>
            <person name="Teixeira S.M."/>
            <person name="Wespiser A.R."/>
            <person name="Almeida E Silva A."/>
            <person name="Schlindwein A.D."/>
            <person name="Pacheco A.C."/>
            <person name="Silva A.L."/>
            <person name="Graveley B.R."/>
            <person name="Walenz B.P."/>
            <person name="Lima Bde A."/>
            <person name="Ribeiro C.A."/>
            <person name="Nunes-Silva C.G."/>
            <person name="de Carvalho C.R."/>
            <person name="Soares C.M."/>
            <person name="de Menezes C.B."/>
            <person name="Matiolli C."/>
            <person name="Caffrey D."/>
            <person name="Araujo D.A."/>
            <person name="de Oliveira D.M."/>
            <person name="Golenbock D."/>
            <person name="Grisard E.C."/>
            <person name="Fantinatti-Garboggini F."/>
            <person name="de Carvalho F.M."/>
            <person name="Barcellos F.G."/>
            <person name="Prosdocimi F."/>
            <person name="May G."/>
            <person name="Azevedo Junior G.M."/>
            <person name="Guimaraes G.M."/>
            <person name="Goldman G.H."/>
            <person name="Padilha I.Q."/>
            <person name="Batista Jda S."/>
            <person name="Ferro J.A."/>
            <person name="Ribeiro J.M."/>
            <person name="Fietto J.L."/>
            <person name="Dabbas K.M."/>
            <person name="Cerdeira L."/>
            <person name="Agnez-Lima L.F."/>
            <person name="Brocchi M."/>
            <person name="de Carvalho M.O."/>
            <person name="Teixeira Mde M."/>
            <person name="Diniz Maia Mde M."/>
            <person name="Goldman M.H."/>
            <person name="Cruz Schneider M.P."/>
            <person name="Felipe M.S."/>
            <person name="Hungria M."/>
            <person name="Nicolas M.F."/>
            <person name="Pereira M."/>
            <person name="Montes M.A."/>
            <person name="Cantao M.E."/>
            <person name="Vincentz M."/>
            <person name="Rafael M.S."/>
            <person name="Silverman N."/>
            <person name="Stoco P.H."/>
            <person name="Souza R.C."/>
            <person name="Vicentini R."/>
            <person name="Gazzinelli R.T."/>
            <person name="Neves Rde O."/>
            <person name="Silva R."/>
            <person name="Astolfi-Filho S."/>
            <person name="Maciel T.E."/>
            <person name="Urmenyi T.P."/>
            <person name="Tadei W.P."/>
            <person name="Camargo E.P."/>
            <person name="de Vasconcelos A.T."/>
        </authorList>
    </citation>
    <scope>NUCLEOTIDE SEQUENCE</scope>
</reference>
<evidence type="ECO:0000313" key="3">
    <source>
        <dbReference type="EnsemblMetazoa" id="ADAC006482-PA"/>
    </source>
</evidence>
<reference evidence="3" key="4">
    <citation type="submission" date="2015-06" db="UniProtKB">
        <authorList>
            <consortium name="EnsemblMetazoa"/>
        </authorList>
    </citation>
    <scope>IDENTIFICATION</scope>
</reference>
<keyword evidence="4" id="KW-1185">Reference proteome</keyword>